<keyword evidence="2" id="KW-1185">Reference proteome</keyword>
<proteinExistence type="predicted"/>
<name>A0A395SK14_FUSSP</name>
<comment type="caution">
    <text evidence="1">The sequence shown here is derived from an EMBL/GenBank/DDBJ whole genome shotgun (WGS) entry which is preliminary data.</text>
</comment>
<sequence length="306" mass="35204">MTIISDNIFASLPVELTIEVLSYLSPGELLSAVNASPCLGRDFLGSRDRILLPRVQNFYLRFGQISAVPLIEFLSELRSIREQYTTIANIEKHVEPVFDAMRTFKQSETTKWRLGLSTLAKADMLIPEMRELFVYHREIEGETPLESRNQWLAFDQLPSRLIWLFARTYMVFECNCSMFHHPDGLMLKYRGTRGRGIFLGDEFLGDDLSEYPECDRSVFDKFCPLECLIDKHYDVLDEVILRLGGGQIPIEGQITLMHQRVPPFSYALAYQGYRYYLYVEGLVRNNGDLESHMVDVVRITGSTLCG</sequence>
<dbReference type="AlphaFoldDB" id="A0A395SK14"/>
<dbReference type="Proteomes" id="UP000266152">
    <property type="component" value="Unassembled WGS sequence"/>
</dbReference>
<accession>A0A395SK14</accession>
<protein>
    <submittedName>
        <fullName evidence="1">Uracil catabolism 4</fullName>
    </submittedName>
</protein>
<reference evidence="1 2" key="1">
    <citation type="journal article" date="2018" name="PLoS Pathog.">
        <title>Evolution of structural diversity of trichothecenes, a family of toxins produced by plant pathogenic and entomopathogenic fungi.</title>
        <authorList>
            <person name="Proctor R.H."/>
            <person name="McCormick S.P."/>
            <person name="Kim H.S."/>
            <person name="Cardoza R.E."/>
            <person name="Stanley A.M."/>
            <person name="Lindo L."/>
            <person name="Kelly A."/>
            <person name="Brown D.W."/>
            <person name="Lee T."/>
            <person name="Vaughan M.M."/>
            <person name="Alexander N.J."/>
            <person name="Busman M."/>
            <person name="Gutierrez S."/>
        </authorList>
    </citation>
    <scope>NUCLEOTIDE SEQUENCE [LARGE SCALE GENOMIC DNA]</scope>
    <source>
        <strain evidence="1 2">NRRL 3299</strain>
    </source>
</reference>
<evidence type="ECO:0000313" key="1">
    <source>
        <dbReference type="EMBL" id="RGP72422.1"/>
    </source>
</evidence>
<gene>
    <name evidence="1" type="ORF">FSPOR_2633</name>
</gene>
<dbReference type="EMBL" id="PXOF01000034">
    <property type="protein sequence ID" value="RGP72422.1"/>
    <property type="molecule type" value="Genomic_DNA"/>
</dbReference>
<evidence type="ECO:0000313" key="2">
    <source>
        <dbReference type="Proteomes" id="UP000266152"/>
    </source>
</evidence>
<organism evidence="1 2">
    <name type="scientific">Fusarium sporotrichioides</name>
    <dbReference type="NCBI Taxonomy" id="5514"/>
    <lineage>
        <taxon>Eukaryota</taxon>
        <taxon>Fungi</taxon>
        <taxon>Dikarya</taxon>
        <taxon>Ascomycota</taxon>
        <taxon>Pezizomycotina</taxon>
        <taxon>Sordariomycetes</taxon>
        <taxon>Hypocreomycetidae</taxon>
        <taxon>Hypocreales</taxon>
        <taxon>Nectriaceae</taxon>
        <taxon>Fusarium</taxon>
    </lineage>
</organism>